<evidence type="ECO:0000256" key="1">
    <source>
        <dbReference type="SAM" id="MobiDB-lite"/>
    </source>
</evidence>
<dbReference type="WBParaSite" id="ALUE_0000901201-mRNA-1">
    <property type="protein sequence ID" value="ALUE_0000901201-mRNA-1"/>
    <property type="gene ID" value="ALUE_0000901201"/>
</dbReference>
<name>A0A0M3HZB4_ASCLU</name>
<sequence length="76" mass="8231">MKTRDRKKTNFEIADYVIVLDYVSQGTNMYCTNSRKVVISATSDGGAPIEDNTSADCPQHDSAANLRDDGSSVNGD</sequence>
<dbReference type="AlphaFoldDB" id="A0A0M3HZB4"/>
<accession>A0A0M3HZB4</accession>
<feature type="region of interest" description="Disordered" evidence="1">
    <location>
        <begin position="43"/>
        <end position="76"/>
    </location>
</feature>
<evidence type="ECO:0000313" key="3">
    <source>
        <dbReference type="WBParaSite" id="ALUE_0000901201-mRNA-1"/>
    </source>
</evidence>
<reference evidence="3" key="1">
    <citation type="submission" date="2017-02" db="UniProtKB">
        <authorList>
            <consortium name="WormBaseParasite"/>
        </authorList>
    </citation>
    <scope>IDENTIFICATION</scope>
</reference>
<dbReference type="Proteomes" id="UP000036681">
    <property type="component" value="Unplaced"/>
</dbReference>
<organism evidence="2 3">
    <name type="scientific">Ascaris lumbricoides</name>
    <name type="common">Giant roundworm</name>
    <dbReference type="NCBI Taxonomy" id="6252"/>
    <lineage>
        <taxon>Eukaryota</taxon>
        <taxon>Metazoa</taxon>
        <taxon>Ecdysozoa</taxon>
        <taxon>Nematoda</taxon>
        <taxon>Chromadorea</taxon>
        <taxon>Rhabditida</taxon>
        <taxon>Spirurina</taxon>
        <taxon>Ascaridomorpha</taxon>
        <taxon>Ascaridoidea</taxon>
        <taxon>Ascarididae</taxon>
        <taxon>Ascaris</taxon>
    </lineage>
</organism>
<keyword evidence="2" id="KW-1185">Reference proteome</keyword>
<evidence type="ECO:0000313" key="2">
    <source>
        <dbReference type="Proteomes" id="UP000036681"/>
    </source>
</evidence>
<proteinExistence type="predicted"/>
<protein>
    <submittedName>
        <fullName evidence="3">Transposase</fullName>
    </submittedName>
</protein>